<dbReference type="EMBL" id="JAIWYP010000007">
    <property type="protein sequence ID" value="KAH3797122.1"/>
    <property type="molecule type" value="Genomic_DNA"/>
</dbReference>
<reference evidence="1" key="2">
    <citation type="submission" date="2020-11" db="EMBL/GenBank/DDBJ databases">
        <authorList>
            <person name="McCartney M.A."/>
            <person name="Auch B."/>
            <person name="Kono T."/>
            <person name="Mallez S."/>
            <person name="Becker A."/>
            <person name="Gohl D.M."/>
            <person name="Silverstein K.A.T."/>
            <person name="Koren S."/>
            <person name="Bechman K.B."/>
            <person name="Herman A."/>
            <person name="Abrahante J.E."/>
            <person name="Garbe J."/>
        </authorList>
    </citation>
    <scope>NUCLEOTIDE SEQUENCE</scope>
    <source>
        <strain evidence="1">Duluth1</strain>
        <tissue evidence="1">Whole animal</tissue>
    </source>
</reference>
<evidence type="ECO:0000313" key="2">
    <source>
        <dbReference type="Proteomes" id="UP000828390"/>
    </source>
</evidence>
<dbReference type="Proteomes" id="UP000828390">
    <property type="component" value="Unassembled WGS sequence"/>
</dbReference>
<name>A0A9D4J6K4_DREPO</name>
<evidence type="ECO:0000313" key="1">
    <source>
        <dbReference type="EMBL" id="KAH3797122.1"/>
    </source>
</evidence>
<organism evidence="1 2">
    <name type="scientific">Dreissena polymorpha</name>
    <name type="common">Zebra mussel</name>
    <name type="synonym">Mytilus polymorpha</name>
    <dbReference type="NCBI Taxonomy" id="45954"/>
    <lineage>
        <taxon>Eukaryota</taxon>
        <taxon>Metazoa</taxon>
        <taxon>Spiralia</taxon>
        <taxon>Lophotrochozoa</taxon>
        <taxon>Mollusca</taxon>
        <taxon>Bivalvia</taxon>
        <taxon>Autobranchia</taxon>
        <taxon>Heteroconchia</taxon>
        <taxon>Euheterodonta</taxon>
        <taxon>Imparidentia</taxon>
        <taxon>Neoheterodontei</taxon>
        <taxon>Myida</taxon>
        <taxon>Dreissenoidea</taxon>
        <taxon>Dreissenidae</taxon>
        <taxon>Dreissena</taxon>
    </lineage>
</organism>
<gene>
    <name evidence="1" type="ORF">DPMN_150697</name>
</gene>
<reference evidence="1" key="1">
    <citation type="journal article" date="2019" name="bioRxiv">
        <title>The Genome of the Zebra Mussel, Dreissena polymorpha: A Resource for Invasive Species Research.</title>
        <authorList>
            <person name="McCartney M.A."/>
            <person name="Auch B."/>
            <person name="Kono T."/>
            <person name="Mallez S."/>
            <person name="Zhang Y."/>
            <person name="Obille A."/>
            <person name="Becker A."/>
            <person name="Abrahante J.E."/>
            <person name="Garbe J."/>
            <person name="Badalamenti J.P."/>
            <person name="Herman A."/>
            <person name="Mangelson H."/>
            <person name="Liachko I."/>
            <person name="Sullivan S."/>
            <person name="Sone E.D."/>
            <person name="Koren S."/>
            <person name="Silverstein K.A.T."/>
            <person name="Beckman K.B."/>
            <person name="Gohl D.M."/>
        </authorList>
    </citation>
    <scope>NUCLEOTIDE SEQUENCE</scope>
    <source>
        <strain evidence="1">Duluth1</strain>
        <tissue evidence="1">Whole animal</tissue>
    </source>
</reference>
<keyword evidence="2" id="KW-1185">Reference proteome</keyword>
<proteinExistence type="predicted"/>
<protein>
    <submittedName>
        <fullName evidence="1">Uncharacterized protein</fullName>
    </submittedName>
</protein>
<accession>A0A9D4J6K4</accession>
<comment type="caution">
    <text evidence="1">The sequence shown here is derived from an EMBL/GenBank/DDBJ whole genome shotgun (WGS) entry which is preliminary data.</text>
</comment>
<dbReference type="AlphaFoldDB" id="A0A9D4J6K4"/>
<sequence>MDKYDYASFKFQDIIVVGFREALSNEQAGIHLTLSHFRVREFNLMDVYNILTDNTSNIQVLNVDLEMNRYIHSSPAHIESTSHVEFDLTSCP</sequence>